<accession>A0A3P8U5D7</accession>
<keyword evidence="9" id="KW-0472">Membrane</keyword>
<proteinExistence type="inferred from homology"/>
<reference evidence="11" key="2">
    <citation type="submission" date="2025-08" db="UniProtKB">
        <authorList>
            <consortium name="Ensembl"/>
        </authorList>
    </citation>
    <scope>IDENTIFICATION</scope>
</reference>
<evidence type="ECO:0000256" key="3">
    <source>
        <dbReference type="ARBA" id="ARBA00004619"/>
    </source>
</evidence>
<evidence type="ECO:0000256" key="7">
    <source>
        <dbReference type="ARBA" id="ARBA00022824"/>
    </source>
</evidence>
<feature type="domain" description="GOLD" evidence="10">
    <location>
        <begin position="6"/>
        <end position="109"/>
    </location>
</feature>
<dbReference type="GO" id="GO:0005789">
    <property type="term" value="C:endoplasmic reticulum membrane"/>
    <property type="evidence" value="ECO:0007669"/>
    <property type="project" value="UniProtKB-SubCell"/>
</dbReference>
<reference evidence="11 12" key="1">
    <citation type="submission" date="2018-03" db="EMBL/GenBank/DDBJ databases">
        <title>Finding Nemo's genes: A chromosome-scale reference assembly of the genome of the orange clownfish Amphiprion percula.</title>
        <authorList>
            <person name="Lehmann R."/>
        </authorList>
    </citation>
    <scope>NUCLEOTIDE SEQUENCE</scope>
</reference>
<keyword evidence="5" id="KW-0812">Transmembrane</keyword>
<reference evidence="11" key="3">
    <citation type="submission" date="2025-09" db="UniProtKB">
        <authorList>
            <consortium name="Ensembl"/>
        </authorList>
    </citation>
    <scope>IDENTIFICATION</scope>
</reference>
<dbReference type="GO" id="GO:0033116">
    <property type="term" value="C:endoplasmic reticulum-Golgi intermediate compartment membrane"/>
    <property type="evidence" value="ECO:0007669"/>
    <property type="project" value="UniProtKB-SubCell"/>
</dbReference>
<evidence type="ECO:0000256" key="9">
    <source>
        <dbReference type="ARBA" id="ARBA00023136"/>
    </source>
</evidence>
<sequence length="113" mass="13116">MLDAHRTYKFCFRDKMSTMRPKIVMFTIDIREAPNGQDMETDAHQNKPEEMINEPAVAMTAVKHEQEHVEVHKRMHSAINDNITSRVVFFEALVLVGMTLGQINDLKRFSKVQ</sequence>
<dbReference type="GeneTree" id="ENSGT00940000155143"/>
<evidence type="ECO:0000256" key="2">
    <source>
        <dbReference type="ARBA" id="ARBA00004151"/>
    </source>
</evidence>
<name>A0A3P8U5D7_AMPPE</name>
<keyword evidence="6" id="KW-0732">Signal</keyword>
<protein>
    <submittedName>
        <fullName evidence="11">Transmembrane p24 trafficking protein 2</fullName>
    </submittedName>
</protein>
<dbReference type="OMA" id="NKPEEMI"/>
<dbReference type="Pfam" id="PF01105">
    <property type="entry name" value="EMP24_GP25L"/>
    <property type="match status" value="1"/>
</dbReference>
<dbReference type="Proteomes" id="UP000265080">
    <property type="component" value="Chromosome 3"/>
</dbReference>
<dbReference type="SUPFAM" id="SSF101576">
    <property type="entry name" value="Supernatant protein factor (SPF), C-terminal domain"/>
    <property type="match status" value="1"/>
</dbReference>
<organism evidence="11 12">
    <name type="scientific">Amphiprion percula</name>
    <name type="common">Orange clownfish</name>
    <name type="synonym">Lutjanus percula</name>
    <dbReference type="NCBI Taxonomy" id="161767"/>
    <lineage>
        <taxon>Eukaryota</taxon>
        <taxon>Metazoa</taxon>
        <taxon>Chordata</taxon>
        <taxon>Craniata</taxon>
        <taxon>Vertebrata</taxon>
        <taxon>Euteleostomi</taxon>
        <taxon>Actinopterygii</taxon>
        <taxon>Neopterygii</taxon>
        <taxon>Teleostei</taxon>
        <taxon>Neoteleostei</taxon>
        <taxon>Acanthomorphata</taxon>
        <taxon>Ovalentaria</taxon>
        <taxon>Pomacentridae</taxon>
        <taxon>Amphiprion</taxon>
    </lineage>
</organism>
<dbReference type="InterPro" id="IPR009038">
    <property type="entry name" value="GOLD_dom"/>
</dbReference>
<evidence type="ECO:0000259" key="10">
    <source>
        <dbReference type="Pfam" id="PF01105"/>
    </source>
</evidence>
<dbReference type="InterPro" id="IPR036598">
    <property type="entry name" value="GOLD_dom_sf"/>
</dbReference>
<dbReference type="AlphaFoldDB" id="A0A3P8U5D7"/>
<dbReference type="Ensembl" id="ENSAPET00000032898.1">
    <property type="protein sequence ID" value="ENSAPEP00000032046.1"/>
    <property type="gene ID" value="ENSAPEG00000022768.1"/>
</dbReference>
<dbReference type="InterPro" id="IPR015720">
    <property type="entry name" value="Emp24-like"/>
</dbReference>
<comment type="subcellular location">
    <subcellularLocation>
        <location evidence="1">Endoplasmic reticulum membrane</location>
        <topology evidence="1">Single-pass type I membrane protein</topology>
    </subcellularLocation>
    <subcellularLocation>
        <location evidence="2">Endoplasmic reticulum-Golgi intermediate compartment membrane</location>
        <topology evidence="2">Single-pass type I membrane protein</topology>
    </subcellularLocation>
    <subcellularLocation>
        <location evidence="3">Golgi apparatus</location>
        <location evidence="3">cis-Golgi network membrane</location>
        <topology evidence="3">Single-pass type I membrane protein</topology>
    </subcellularLocation>
</comment>
<evidence type="ECO:0000313" key="11">
    <source>
        <dbReference type="Ensembl" id="ENSAPEP00000032046.1"/>
    </source>
</evidence>
<dbReference type="GO" id="GO:0005794">
    <property type="term" value="C:Golgi apparatus"/>
    <property type="evidence" value="ECO:0007669"/>
    <property type="project" value="UniProtKB-SubCell"/>
</dbReference>
<evidence type="ECO:0000256" key="8">
    <source>
        <dbReference type="ARBA" id="ARBA00022989"/>
    </source>
</evidence>
<comment type="similarity">
    <text evidence="4">Belongs to the EMP24/GP25L family.</text>
</comment>
<evidence type="ECO:0000256" key="6">
    <source>
        <dbReference type="ARBA" id="ARBA00022729"/>
    </source>
</evidence>
<dbReference type="PANTHER" id="PTHR22811">
    <property type="entry name" value="TRANSMEMBRANE EMP24 DOMAIN-CONTAINING PROTEIN"/>
    <property type="match status" value="1"/>
</dbReference>
<evidence type="ECO:0000256" key="1">
    <source>
        <dbReference type="ARBA" id="ARBA00004115"/>
    </source>
</evidence>
<keyword evidence="12" id="KW-1185">Reference proteome</keyword>
<evidence type="ECO:0000313" key="12">
    <source>
        <dbReference type="Proteomes" id="UP000265080"/>
    </source>
</evidence>
<keyword evidence="8" id="KW-1133">Transmembrane helix</keyword>
<evidence type="ECO:0000256" key="5">
    <source>
        <dbReference type="ARBA" id="ARBA00022692"/>
    </source>
</evidence>
<dbReference type="STRING" id="161767.ENSAPEP00000032046"/>
<evidence type="ECO:0000256" key="4">
    <source>
        <dbReference type="ARBA" id="ARBA00007104"/>
    </source>
</evidence>
<keyword evidence="7" id="KW-0256">Endoplasmic reticulum</keyword>